<dbReference type="GO" id="GO:0005886">
    <property type="term" value="C:plasma membrane"/>
    <property type="evidence" value="ECO:0007669"/>
    <property type="project" value="UniProtKB-SubCell"/>
</dbReference>
<reference evidence="10 11" key="1">
    <citation type="journal article" date="2015" name="Nature">
        <title>rRNA introns, odd ribosomes, and small enigmatic genomes across a large radiation of phyla.</title>
        <authorList>
            <person name="Brown C.T."/>
            <person name="Hug L.A."/>
            <person name="Thomas B.C."/>
            <person name="Sharon I."/>
            <person name="Castelle C.J."/>
            <person name="Singh A."/>
            <person name="Wilkins M.J."/>
            <person name="Williams K.H."/>
            <person name="Banfield J.F."/>
        </authorList>
    </citation>
    <scope>NUCLEOTIDE SEQUENCE [LARGE SCALE GENOMIC DNA]</scope>
</reference>
<name>A0A0G0KBV1_9BACT</name>
<feature type="transmembrane region" description="Helical" evidence="8">
    <location>
        <begin position="216"/>
        <end position="235"/>
    </location>
</feature>
<dbReference type="Proteomes" id="UP000034591">
    <property type="component" value="Unassembled WGS sequence"/>
</dbReference>
<dbReference type="InterPro" id="IPR038731">
    <property type="entry name" value="RgtA/B/C-like"/>
</dbReference>
<dbReference type="EMBL" id="LBTI01000002">
    <property type="protein sequence ID" value="KKQ38071.1"/>
    <property type="molecule type" value="Genomic_DNA"/>
</dbReference>
<dbReference type="InterPro" id="IPR050297">
    <property type="entry name" value="LipidA_mod_glycosyltrf_83"/>
</dbReference>
<dbReference type="PANTHER" id="PTHR33908:SF3">
    <property type="entry name" value="UNDECAPRENYL PHOSPHATE-ALPHA-4-AMINO-4-DEOXY-L-ARABINOSE ARABINOSYL TRANSFERASE"/>
    <property type="match status" value="1"/>
</dbReference>
<evidence type="ECO:0000313" key="10">
    <source>
        <dbReference type="EMBL" id="KKQ38071.1"/>
    </source>
</evidence>
<feature type="transmembrane region" description="Helical" evidence="8">
    <location>
        <begin position="366"/>
        <end position="387"/>
    </location>
</feature>
<evidence type="ECO:0000256" key="7">
    <source>
        <dbReference type="ARBA" id="ARBA00023136"/>
    </source>
</evidence>
<evidence type="ECO:0000256" key="1">
    <source>
        <dbReference type="ARBA" id="ARBA00004651"/>
    </source>
</evidence>
<keyword evidence="3" id="KW-0328">Glycosyltransferase</keyword>
<accession>A0A0G0KBV1</accession>
<dbReference type="STRING" id="1618545.US53_C0002G0006"/>
<evidence type="ECO:0000256" key="8">
    <source>
        <dbReference type="SAM" id="Phobius"/>
    </source>
</evidence>
<evidence type="ECO:0000256" key="4">
    <source>
        <dbReference type="ARBA" id="ARBA00022679"/>
    </source>
</evidence>
<feature type="transmembrane region" description="Helical" evidence="8">
    <location>
        <begin position="343"/>
        <end position="360"/>
    </location>
</feature>
<proteinExistence type="predicted"/>
<feature type="transmembrane region" description="Helical" evidence="8">
    <location>
        <begin position="145"/>
        <end position="163"/>
    </location>
</feature>
<keyword evidence="7 8" id="KW-0472">Membrane</keyword>
<feature type="domain" description="Glycosyltransferase RgtA/B/C/D-like" evidence="9">
    <location>
        <begin position="77"/>
        <end position="232"/>
    </location>
</feature>
<evidence type="ECO:0000256" key="6">
    <source>
        <dbReference type="ARBA" id="ARBA00022989"/>
    </source>
</evidence>
<keyword evidence="2" id="KW-1003">Cell membrane</keyword>
<organism evidence="10 11">
    <name type="scientific">Candidatus Woesebacteria bacterium GW2011_GWA1_37_7</name>
    <dbReference type="NCBI Taxonomy" id="1618545"/>
    <lineage>
        <taxon>Bacteria</taxon>
        <taxon>Candidatus Woeseibacteriota</taxon>
    </lineage>
</organism>
<comment type="caution">
    <text evidence="10">The sequence shown here is derived from an EMBL/GenBank/DDBJ whole genome shotgun (WGS) entry which is preliminary data.</text>
</comment>
<keyword evidence="6 8" id="KW-1133">Transmembrane helix</keyword>
<dbReference type="GO" id="GO:0016763">
    <property type="term" value="F:pentosyltransferase activity"/>
    <property type="evidence" value="ECO:0007669"/>
    <property type="project" value="TreeGrafter"/>
</dbReference>
<feature type="transmembrane region" description="Helical" evidence="8">
    <location>
        <begin position="183"/>
        <end position="204"/>
    </location>
</feature>
<feature type="transmembrane region" description="Helical" evidence="8">
    <location>
        <begin position="97"/>
        <end position="116"/>
    </location>
</feature>
<keyword evidence="5 8" id="KW-0812">Transmembrane</keyword>
<dbReference type="AlphaFoldDB" id="A0A0G0KBV1"/>
<feature type="transmembrane region" description="Helical" evidence="8">
    <location>
        <begin position="314"/>
        <end position="331"/>
    </location>
</feature>
<evidence type="ECO:0000313" key="11">
    <source>
        <dbReference type="Proteomes" id="UP000034591"/>
    </source>
</evidence>
<dbReference type="GO" id="GO:0009103">
    <property type="term" value="P:lipopolysaccharide biosynthetic process"/>
    <property type="evidence" value="ECO:0007669"/>
    <property type="project" value="UniProtKB-ARBA"/>
</dbReference>
<feature type="transmembrane region" description="Helical" evidence="8">
    <location>
        <begin position="399"/>
        <end position="417"/>
    </location>
</feature>
<dbReference type="GO" id="GO:0010041">
    <property type="term" value="P:response to iron(III) ion"/>
    <property type="evidence" value="ECO:0007669"/>
    <property type="project" value="TreeGrafter"/>
</dbReference>
<evidence type="ECO:0000256" key="5">
    <source>
        <dbReference type="ARBA" id="ARBA00022692"/>
    </source>
</evidence>
<evidence type="ECO:0000256" key="2">
    <source>
        <dbReference type="ARBA" id="ARBA00022475"/>
    </source>
</evidence>
<feature type="transmembrane region" description="Helical" evidence="8">
    <location>
        <begin position="12"/>
        <end position="29"/>
    </location>
</feature>
<dbReference type="PANTHER" id="PTHR33908">
    <property type="entry name" value="MANNOSYLTRANSFERASE YKCB-RELATED"/>
    <property type="match status" value="1"/>
</dbReference>
<protein>
    <recommendedName>
        <fullName evidence="9">Glycosyltransferase RgtA/B/C/D-like domain-containing protein</fullName>
    </recommendedName>
</protein>
<evidence type="ECO:0000256" key="3">
    <source>
        <dbReference type="ARBA" id="ARBA00022676"/>
    </source>
</evidence>
<keyword evidence="4" id="KW-0808">Transferase</keyword>
<evidence type="ECO:0000259" key="9">
    <source>
        <dbReference type="Pfam" id="PF13231"/>
    </source>
</evidence>
<dbReference type="Pfam" id="PF13231">
    <property type="entry name" value="PMT_2"/>
    <property type="match status" value="1"/>
</dbReference>
<comment type="subcellular location">
    <subcellularLocation>
        <location evidence="1">Cell membrane</location>
        <topology evidence="1">Multi-pass membrane protein</topology>
    </subcellularLocation>
</comment>
<gene>
    <name evidence="10" type="ORF">US53_C0002G0006</name>
</gene>
<sequence length="567" mass="65211">MELSKILKARLGLFIFVFLLLVGIFIRVWKIDSTPISLFGDEIDVGLQAYSIATTGKDYFGNRYPIMFHSFSEYRLPMQLYLDAPFVKLVGLNAYGVRPPSLIMGLLSLLLFYFLVKELFDKKLALITTIFLAFSPWHINFSRQANDAGIILPFIIGGTLFFLKGIKEYKYLLISTFLFAMSFYSYAIATVFTPLFALSLIVIYRKRVFRYQPIKLILLVILGLLLLLPYIIFTYKGISSQRFSNISAIQEDFLMGEVVARRRWSESFLTRVFYNRKTIATEVVLKNYVKSFSVSFLFTEGDPNMRQSIEGFGQMYHFDIVLIFLGLWFLFYKNAKEKANEKYLLVFSFLAISPLASALTKDGGTHASRLILMVIPLVILSGIGFKVLLESTKGYKKKVLVAIFITVAVLDITRFIHRYFVIWKNESWRFFQYGFEEAVSYVNENENDYQKVIFDSTYEPMLPRFLFYSQYDMRLFQKQFSGDRYEDNIINGVNGFSLADKYYFGELAKPIENLATPGTLVIANGEKDVTNPGIFNNSNLKLLKVISSPTNIPIFYIFTANNAGVNN</sequence>